<dbReference type="AlphaFoldDB" id="A0A0E9TU88"/>
<organism evidence="1">
    <name type="scientific">Anguilla anguilla</name>
    <name type="common">European freshwater eel</name>
    <name type="synonym">Muraena anguilla</name>
    <dbReference type="NCBI Taxonomy" id="7936"/>
    <lineage>
        <taxon>Eukaryota</taxon>
        <taxon>Metazoa</taxon>
        <taxon>Chordata</taxon>
        <taxon>Craniata</taxon>
        <taxon>Vertebrata</taxon>
        <taxon>Euteleostomi</taxon>
        <taxon>Actinopterygii</taxon>
        <taxon>Neopterygii</taxon>
        <taxon>Teleostei</taxon>
        <taxon>Anguilliformes</taxon>
        <taxon>Anguillidae</taxon>
        <taxon>Anguilla</taxon>
    </lineage>
</organism>
<sequence>MQKICFQVLKCEGFISYYVNLSNYICSHKNGGGLCIKKGCNSYTDHRLWM</sequence>
<proteinExistence type="predicted"/>
<reference evidence="1" key="1">
    <citation type="submission" date="2014-11" db="EMBL/GenBank/DDBJ databases">
        <authorList>
            <person name="Amaro Gonzalez C."/>
        </authorList>
    </citation>
    <scope>NUCLEOTIDE SEQUENCE</scope>
</reference>
<protein>
    <submittedName>
        <fullName evidence="1">Uncharacterized protein</fullName>
    </submittedName>
</protein>
<dbReference type="EMBL" id="GBXM01051343">
    <property type="protein sequence ID" value="JAH57234.1"/>
    <property type="molecule type" value="Transcribed_RNA"/>
</dbReference>
<reference evidence="1" key="2">
    <citation type="journal article" date="2015" name="Fish Shellfish Immunol.">
        <title>Early steps in the European eel (Anguilla anguilla)-Vibrio vulnificus interaction in the gills: Role of the RtxA13 toxin.</title>
        <authorList>
            <person name="Callol A."/>
            <person name="Pajuelo D."/>
            <person name="Ebbesson L."/>
            <person name="Teles M."/>
            <person name="MacKenzie S."/>
            <person name="Amaro C."/>
        </authorList>
    </citation>
    <scope>NUCLEOTIDE SEQUENCE</scope>
</reference>
<evidence type="ECO:0000313" key="1">
    <source>
        <dbReference type="EMBL" id="JAH57234.1"/>
    </source>
</evidence>
<name>A0A0E9TU88_ANGAN</name>
<accession>A0A0E9TU88</accession>